<dbReference type="Pfam" id="PF13177">
    <property type="entry name" value="DNA_pol3_delta2"/>
    <property type="match status" value="1"/>
</dbReference>
<name>A0A3B0UE88_9ZZZZ</name>
<organism evidence="1">
    <name type="scientific">hydrothermal vent metagenome</name>
    <dbReference type="NCBI Taxonomy" id="652676"/>
    <lineage>
        <taxon>unclassified sequences</taxon>
        <taxon>metagenomes</taxon>
        <taxon>ecological metagenomes</taxon>
    </lineage>
</organism>
<dbReference type="SUPFAM" id="SSF52540">
    <property type="entry name" value="P-loop containing nucleoside triphosphate hydrolases"/>
    <property type="match status" value="1"/>
</dbReference>
<dbReference type="EMBL" id="UOEN01000394">
    <property type="protein sequence ID" value="VAW17896.1"/>
    <property type="molecule type" value="Genomic_DNA"/>
</dbReference>
<proteinExistence type="predicted"/>
<reference evidence="1" key="1">
    <citation type="submission" date="2018-06" db="EMBL/GenBank/DDBJ databases">
        <authorList>
            <person name="Zhirakovskaya E."/>
        </authorList>
    </citation>
    <scope>NUCLEOTIDE SEQUENCE</scope>
</reference>
<evidence type="ECO:0000313" key="1">
    <source>
        <dbReference type="EMBL" id="VAW17896.1"/>
    </source>
</evidence>
<gene>
    <name evidence="1" type="ORF">MNBD_BACTEROID05-286</name>
</gene>
<dbReference type="Gene3D" id="3.40.50.300">
    <property type="entry name" value="P-loop containing nucleotide triphosphate hydrolases"/>
    <property type="match status" value="1"/>
</dbReference>
<evidence type="ECO:0008006" key="2">
    <source>
        <dbReference type="Google" id="ProtNLM"/>
    </source>
</evidence>
<protein>
    <recommendedName>
        <fullName evidence="2">DNA polymerase III delta prime subunit</fullName>
    </recommendedName>
</protein>
<sequence length="233" mass="26707">MMDTIIDTYRKTGTLHHAYLCEGEKENVFPTLCDMLEKELDFPTKGNPDFWHAEFETFGIDDGRGIKELQTRKAIVHERKVFVIITKSFTTEAQNSLLKVFEEPTEGTHFFIITPNAEILLPTLRSRMLIISKRAALFGGKKGPPFFGVDVGEFLKSGKARRMELLKDVIEKKDKNMALSFLNELEQLLYKNFGSERNEYLEALNEIIKCKKYLSGRSPSVKMILEHVALITP</sequence>
<accession>A0A3B0UE88</accession>
<dbReference type="AlphaFoldDB" id="A0A3B0UE88"/>
<dbReference type="InterPro" id="IPR027417">
    <property type="entry name" value="P-loop_NTPase"/>
</dbReference>